<feature type="chain" id="PRO_5045730775" evidence="1">
    <location>
        <begin position="19"/>
        <end position="296"/>
    </location>
</feature>
<sequence length="296" mass="33403">MKYRILLFILLAGPAVFAQDLFDEIDKNVKQTKKYTSATFKSTRVINGHSVETVAKNHLDFRISHRFGKLNDGAYNFFGLDQATMRLGLEYGLTDKLMVGLGRSTSQKTFDSFAKYKILRQASGKGASPVSLTALATWDAISLSTSPQFMFYNNFERFTYTGQLLIARKMNDKLSLQVSPTWVHRNKVETTLDPNDVFLVGVGGRVKITKRTTLNAEYFYRLPTSLEAGLKPNTANYNSLSMGFDIETGGHVFQLHFTNSLGMVERQFLTQTAGSWLKGDIHYGFNISRTFSFDKK</sequence>
<feature type="signal peptide" evidence="1">
    <location>
        <begin position="1"/>
        <end position="18"/>
    </location>
</feature>
<keyword evidence="4" id="KW-1185">Reference proteome</keyword>
<protein>
    <submittedName>
        <fullName evidence="3">DUF5777 family beta-barrel protein</fullName>
    </submittedName>
</protein>
<dbReference type="EMBL" id="JBHRYQ010000001">
    <property type="protein sequence ID" value="MFC3811723.1"/>
    <property type="molecule type" value="Genomic_DNA"/>
</dbReference>
<evidence type="ECO:0000259" key="2">
    <source>
        <dbReference type="Pfam" id="PF19089"/>
    </source>
</evidence>
<gene>
    <name evidence="3" type="ORF">ACFOOI_13755</name>
</gene>
<reference evidence="4" key="1">
    <citation type="journal article" date="2019" name="Int. J. Syst. Evol. Microbiol.">
        <title>The Global Catalogue of Microorganisms (GCM) 10K type strain sequencing project: providing services to taxonomists for standard genome sequencing and annotation.</title>
        <authorList>
            <consortium name="The Broad Institute Genomics Platform"/>
            <consortium name="The Broad Institute Genome Sequencing Center for Infectious Disease"/>
            <person name="Wu L."/>
            <person name="Ma J."/>
        </authorList>
    </citation>
    <scope>NUCLEOTIDE SEQUENCE [LARGE SCALE GENOMIC DNA]</scope>
    <source>
        <strain evidence="4">CECT 7956</strain>
    </source>
</reference>
<dbReference type="RefSeq" id="WP_379838563.1">
    <property type="nucleotide sequence ID" value="NZ_JBHRYQ010000001.1"/>
</dbReference>
<evidence type="ECO:0000313" key="3">
    <source>
        <dbReference type="EMBL" id="MFC3811723.1"/>
    </source>
</evidence>
<evidence type="ECO:0000313" key="4">
    <source>
        <dbReference type="Proteomes" id="UP001595616"/>
    </source>
</evidence>
<accession>A0ABV7Z0J0</accession>
<dbReference type="InterPro" id="IPR045916">
    <property type="entry name" value="DUF5777"/>
</dbReference>
<dbReference type="Proteomes" id="UP001595616">
    <property type="component" value="Unassembled WGS sequence"/>
</dbReference>
<name>A0ABV7Z0J0_9BACT</name>
<dbReference type="SUPFAM" id="SSF56935">
    <property type="entry name" value="Porins"/>
    <property type="match status" value="1"/>
</dbReference>
<proteinExistence type="predicted"/>
<organism evidence="3 4">
    <name type="scientific">Lacihabitans lacunae</name>
    <dbReference type="NCBI Taxonomy" id="1028214"/>
    <lineage>
        <taxon>Bacteria</taxon>
        <taxon>Pseudomonadati</taxon>
        <taxon>Bacteroidota</taxon>
        <taxon>Cytophagia</taxon>
        <taxon>Cytophagales</taxon>
        <taxon>Leadbetterellaceae</taxon>
        <taxon>Lacihabitans</taxon>
    </lineage>
</organism>
<evidence type="ECO:0000256" key="1">
    <source>
        <dbReference type="SAM" id="SignalP"/>
    </source>
</evidence>
<dbReference type="Pfam" id="PF19089">
    <property type="entry name" value="DUF5777"/>
    <property type="match status" value="1"/>
</dbReference>
<comment type="caution">
    <text evidence="3">The sequence shown here is derived from an EMBL/GenBank/DDBJ whole genome shotgun (WGS) entry which is preliminary data.</text>
</comment>
<keyword evidence="1" id="KW-0732">Signal</keyword>
<feature type="domain" description="DUF5777" evidence="2">
    <location>
        <begin position="40"/>
        <end position="291"/>
    </location>
</feature>